<evidence type="ECO:0000313" key="3">
    <source>
        <dbReference type="EMBL" id="UJO22991.1"/>
    </source>
</evidence>
<protein>
    <submittedName>
        <fullName evidence="3">Uncharacterized protein</fullName>
    </submittedName>
</protein>
<feature type="chain" id="PRO_5040377535" evidence="2">
    <location>
        <begin position="24"/>
        <end position="317"/>
    </location>
</feature>
<dbReference type="Proteomes" id="UP000756132">
    <property type="component" value="Chromosome 10"/>
</dbReference>
<name>A0A9Q8UUJ1_PASFU</name>
<evidence type="ECO:0000313" key="4">
    <source>
        <dbReference type="Proteomes" id="UP000756132"/>
    </source>
</evidence>
<feature type="compositionally biased region" description="Polar residues" evidence="1">
    <location>
        <begin position="109"/>
        <end position="132"/>
    </location>
</feature>
<dbReference type="AlphaFoldDB" id="A0A9Q8UUJ1"/>
<reference evidence="3" key="1">
    <citation type="submission" date="2021-12" db="EMBL/GenBank/DDBJ databases">
        <authorList>
            <person name="Zaccaron A."/>
            <person name="Stergiopoulos I."/>
        </authorList>
    </citation>
    <scope>NUCLEOTIDE SEQUENCE</scope>
    <source>
        <strain evidence="3">Race5_Kim</strain>
    </source>
</reference>
<accession>A0A9Q8UUJ1</accession>
<organism evidence="3 4">
    <name type="scientific">Passalora fulva</name>
    <name type="common">Tomato leaf mold</name>
    <name type="synonym">Cladosporium fulvum</name>
    <dbReference type="NCBI Taxonomy" id="5499"/>
    <lineage>
        <taxon>Eukaryota</taxon>
        <taxon>Fungi</taxon>
        <taxon>Dikarya</taxon>
        <taxon>Ascomycota</taxon>
        <taxon>Pezizomycotina</taxon>
        <taxon>Dothideomycetes</taxon>
        <taxon>Dothideomycetidae</taxon>
        <taxon>Mycosphaerellales</taxon>
        <taxon>Mycosphaerellaceae</taxon>
        <taxon>Fulvia</taxon>
    </lineage>
</organism>
<feature type="signal peptide" evidence="2">
    <location>
        <begin position="1"/>
        <end position="23"/>
    </location>
</feature>
<keyword evidence="4" id="KW-1185">Reference proteome</keyword>
<dbReference type="OrthoDB" id="3634004at2759"/>
<dbReference type="GeneID" id="71991756"/>
<gene>
    <name evidence="3" type="ORF">CLAFUR5_11878</name>
</gene>
<sequence>MSSKSQMKKAFLGLLAFSALGLARNGQQDELETSQFNADTQPAAMRGGNRLEAAQRFQPQPQPQFGKSRNGGRNARLNSVYGFGGSNNNNQQFDPSQLDDSEFEDDSQPYGSSQRLSNSDQRTRPSRPQSIRFQGGNRGQSQNQQQGMWRGQPGQPIIFNPPGSRQVCPFDEQKGPNILIAQVSVPATPPTQEIDAWSFGDNWCSNANSMSDTQDICSLQDGREFMHVPLTDKFGALDTQCYANFKVWFSGCSYNDDGSMNYDDVVAIMENTDTKDVVLYECRQDSEHRGCLYNGQLPVPTQTDFEAFLICGIQAEP</sequence>
<dbReference type="RefSeq" id="XP_047767357.1">
    <property type="nucleotide sequence ID" value="XM_047911026.1"/>
</dbReference>
<keyword evidence="2" id="KW-0732">Signal</keyword>
<feature type="compositionally biased region" description="Low complexity" evidence="1">
    <location>
        <begin position="139"/>
        <end position="152"/>
    </location>
</feature>
<proteinExistence type="predicted"/>
<evidence type="ECO:0000256" key="2">
    <source>
        <dbReference type="SAM" id="SignalP"/>
    </source>
</evidence>
<reference evidence="3" key="2">
    <citation type="journal article" date="2022" name="Microb. Genom.">
        <title>A chromosome-scale genome assembly of the tomato pathogen Cladosporium fulvum reveals a compartmentalized genome architecture and the presence of a dispensable chromosome.</title>
        <authorList>
            <person name="Zaccaron A.Z."/>
            <person name="Chen L.H."/>
            <person name="Samaras A."/>
            <person name="Stergiopoulos I."/>
        </authorList>
    </citation>
    <scope>NUCLEOTIDE SEQUENCE</scope>
    <source>
        <strain evidence="3">Race5_Kim</strain>
    </source>
</reference>
<dbReference type="EMBL" id="CP090172">
    <property type="protein sequence ID" value="UJO22991.1"/>
    <property type="molecule type" value="Genomic_DNA"/>
</dbReference>
<dbReference type="KEGG" id="ffu:CLAFUR5_11878"/>
<feature type="compositionally biased region" description="Acidic residues" evidence="1">
    <location>
        <begin position="97"/>
        <end position="107"/>
    </location>
</feature>
<feature type="region of interest" description="Disordered" evidence="1">
    <location>
        <begin position="56"/>
        <end position="164"/>
    </location>
</feature>
<evidence type="ECO:0000256" key="1">
    <source>
        <dbReference type="SAM" id="MobiDB-lite"/>
    </source>
</evidence>